<comment type="subcellular location">
    <subcellularLocation>
        <location evidence="1">Nucleus</location>
    </subcellularLocation>
</comment>
<dbReference type="SMART" id="SM00868">
    <property type="entry name" value="zf-AD"/>
    <property type="match status" value="1"/>
</dbReference>
<feature type="compositionally biased region" description="Basic and acidic residues" evidence="9">
    <location>
        <begin position="1412"/>
        <end position="1431"/>
    </location>
</feature>
<feature type="compositionally biased region" description="Low complexity" evidence="9">
    <location>
        <begin position="1167"/>
        <end position="1185"/>
    </location>
</feature>
<keyword evidence="5 8" id="KW-0862">Zinc</keyword>
<feature type="binding site" evidence="8">
    <location>
        <position position="126"/>
    </location>
    <ligand>
        <name>Zn(2+)</name>
        <dbReference type="ChEBI" id="CHEBI:29105"/>
    </ligand>
</feature>
<keyword evidence="2 8" id="KW-0479">Metal-binding</keyword>
<feature type="compositionally biased region" description="Basic and acidic residues" evidence="9">
    <location>
        <begin position="697"/>
        <end position="706"/>
    </location>
</feature>
<feature type="region of interest" description="Disordered" evidence="9">
    <location>
        <begin position="576"/>
        <end position="745"/>
    </location>
</feature>
<feature type="compositionally biased region" description="Basic residues" evidence="9">
    <location>
        <begin position="526"/>
        <end position="535"/>
    </location>
</feature>
<dbReference type="SMART" id="SM00355">
    <property type="entry name" value="ZnF_C2H2"/>
    <property type="match status" value="4"/>
</dbReference>
<dbReference type="STRING" id="34691.A0A182WRX0"/>
<dbReference type="PROSITE" id="PS51915">
    <property type="entry name" value="ZAD"/>
    <property type="match status" value="1"/>
</dbReference>
<dbReference type="InterPro" id="IPR012934">
    <property type="entry name" value="Znf_AD"/>
</dbReference>
<evidence type="ECO:0000256" key="9">
    <source>
        <dbReference type="SAM" id="MobiDB-lite"/>
    </source>
</evidence>
<feature type="compositionally biased region" description="Polar residues" evidence="9">
    <location>
        <begin position="1366"/>
        <end position="1410"/>
    </location>
</feature>
<dbReference type="Pfam" id="PF07776">
    <property type="entry name" value="zf-AD"/>
    <property type="match status" value="1"/>
</dbReference>
<evidence type="ECO:0000313" key="13">
    <source>
        <dbReference type="Proteomes" id="UP000076407"/>
    </source>
</evidence>
<feature type="domain" description="ZAD" evidence="11">
    <location>
        <begin position="66"/>
        <end position="150"/>
    </location>
</feature>
<evidence type="ECO:0000256" key="1">
    <source>
        <dbReference type="ARBA" id="ARBA00004123"/>
    </source>
</evidence>
<organism evidence="12 13">
    <name type="scientific">Anopheles quadriannulatus</name>
    <name type="common">Mosquito</name>
    <dbReference type="NCBI Taxonomy" id="34691"/>
    <lineage>
        <taxon>Eukaryota</taxon>
        <taxon>Metazoa</taxon>
        <taxon>Ecdysozoa</taxon>
        <taxon>Arthropoda</taxon>
        <taxon>Hexapoda</taxon>
        <taxon>Insecta</taxon>
        <taxon>Pterygota</taxon>
        <taxon>Neoptera</taxon>
        <taxon>Endopterygota</taxon>
        <taxon>Diptera</taxon>
        <taxon>Nematocera</taxon>
        <taxon>Culicoidea</taxon>
        <taxon>Culicidae</taxon>
        <taxon>Anophelinae</taxon>
        <taxon>Anopheles</taxon>
    </lineage>
</organism>
<feature type="compositionally biased region" description="Basic and acidic residues" evidence="9">
    <location>
        <begin position="973"/>
        <end position="989"/>
    </location>
</feature>
<name>A0A182WRX0_ANOQN</name>
<keyword evidence="13" id="KW-1185">Reference proteome</keyword>
<feature type="binding site" evidence="8">
    <location>
        <position position="123"/>
    </location>
    <ligand>
        <name>Zn(2+)</name>
        <dbReference type="ChEBI" id="CHEBI:29105"/>
    </ligand>
</feature>
<keyword evidence="4 7" id="KW-0863">Zinc-finger</keyword>
<reference evidence="12" key="1">
    <citation type="submission" date="2020-05" db="UniProtKB">
        <authorList>
            <consortium name="EnsemblMetazoa"/>
        </authorList>
    </citation>
    <scope>IDENTIFICATION</scope>
    <source>
        <strain evidence="12">SANGQUA</strain>
    </source>
</reference>
<feature type="compositionally biased region" description="Basic and acidic residues" evidence="9">
    <location>
        <begin position="884"/>
        <end position="895"/>
    </location>
</feature>
<dbReference type="InterPro" id="IPR050888">
    <property type="entry name" value="ZnF_C2H2-type_TF"/>
</dbReference>
<feature type="compositionally biased region" description="Low complexity" evidence="9">
    <location>
        <begin position="773"/>
        <end position="785"/>
    </location>
</feature>
<evidence type="ECO:0000259" key="11">
    <source>
        <dbReference type="PROSITE" id="PS51915"/>
    </source>
</evidence>
<feature type="compositionally biased region" description="Low complexity" evidence="9">
    <location>
        <begin position="928"/>
        <end position="940"/>
    </location>
</feature>
<feature type="region of interest" description="Disordered" evidence="9">
    <location>
        <begin position="409"/>
        <end position="438"/>
    </location>
</feature>
<evidence type="ECO:0000259" key="10">
    <source>
        <dbReference type="PROSITE" id="PS50157"/>
    </source>
</evidence>
<dbReference type="PROSITE" id="PS00028">
    <property type="entry name" value="ZINC_FINGER_C2H2_1"/>
    <property type="match status" value="1"/>
</dbReference>
<feature type="region of interest" description="Disordered" evidence="9">
    <location>
        <begin position="1080"/>
        <end position="1327"/>
    </location>
</feature>
<evidence type="ECO:0000256" key="6">
    <source>
        <dbReference type="ARBA" id="ARBA00023242"/>
    </source>
</evidence>
<dbReference type="GO" id="GO:0008270">
    <property type="term" value="F:zinc ion binding"/>
    <property type="evidence" value="ECO:0007669"/>
    <property type="project" value="UniProtKB-UniRule"/>
</dbReference>
<feature type="compositionally biased region" description="Basic residues" evidence="9">
    <location>
        <begin position="185"/>
        <end position="196"/>
    </location>
</feature>
<feature type="region of interest" description="Disordered" evidence="9">
    <location>
        <begin position="526"/>
        <end position="552"/>
    </location>
</feature>
<dbReference type="EnsemblMetazoa" id="AQUA000273-RA">
    <property type="protein sequence ID" value="AQUA000273-PA"/>
    <property type="gene ID" value="AQUA000273"/>
</dbReference>
<feature type="domain" description="C2H2-type" evidence="10">
    <location>
        <begin position="289"/>
        <end position="316"/>
    </location>
</feature>
<feature type="binding site" evidence="8">
    <location>
        <position position="68"/>
    </location>
    <ligand>
        <name>Zn(2+)</name>
        <dbReference type="ChEBI" id="CHEBI:29105"/>
    </ligand>
</feature>
<feature type="compositionally biased region" description="Basic and acidic residues" evidence="9">
    <location>
        <begin position="429"/>
        <end position="438"/>
    </location>
</feature>
<feature type="compositionally biased region" description="Basic and acidic residues" evidence="9">
    <location>
        <begin position="1134"/>
        <end position="1158"/>
    </location>
</feature>
<dbReference type="SUPFAM" id="SSF57716">
    <property type="entry name" value="Glucocorticoid receptor-like (DNA-binding domain)"/>
    <property type="match status" value="1"/>
</dbReference>
<dbReference type="Gene3D" id="3.40.1800.20">
    <property type="match status" value="1"/>
</dbReference>
<feature type="compositionally biased region" description="Polar residues" evidence="9">
    <location>
        <begin position="1432"/>
        <end position="1442"/>
    </location>
</feature>
<evidence type="ECO:0000256" key="5">
    <source>
        <dbReference type="ARBA" id="ARBA00022833"/>
    </source>
</evidence>
<proteinExistence type="predicted"/>
<dbReference type="Proteomes" id="UP000076407">
    <property type="component" value="Unassembled WGS sequence"/>
</dbReference>
<evidence type="ECO:0000256" key="8">
    <source>
        <dbReference type="PROSITE-ProRule" id="PRU01263"/>
    </source>
</evidence>
<feature type="domain" description="C2H2-type" evidence="10">
    <location>
        <begin position="230"/>
        <end position="254"/>
    </location>
</feature>
<dbReference type="Gene3D" id="3.30.160.60">
    <property type="entry name" value="Classic Zinc Finger"/>
    <property type="match status" value="1"/>
</dbReference>
<dbReference type="VEuPathDB" id="VectorBase:AQUA000273"/>
<keyword evidence="3" id="KW-0677">Repeat</keyword>
<dbReference type="InterPro" id="IPR013087">
    <property type="entry name" value="Znf_C2H2_type"/>
</dbReference>
<evidence type="ECO:0000256" key="2">
    <source>
        <dbReference type="ARBA" id="ARBA00022723"/>
    </source>
</evidence>
<dbReference type="PANTHER" id="PTHR24406">
    <property type="entry name" value="TRANSCRIPTIONAL REPRESSOR CTCFL-RELATED"/>
    <property type="match status" value="1"/>
</dbReference>
<feature type="region of interest" description="Disordered" evidence="9">
    <location>
        <begin position="841"/>
        <end position="1046"/>
    </location>
</feature>
<feature type="compositionally biased region" description="Basic and acidic residues" evidence="9">
    <location>
        <begin position="1343"/>
        <end position="1363"/>
    </location>
</feature>
<sequence length="1442" mass="155687">AAIVNENNCWCTNVAVNSVGAVCFRNGVKDSRASPARRKAASGARRYVPGTMERFSINILRQQVYNICRLCGVDNPDKIAILGEEEEDVILVTEDEEPSLAKKIEECVGIRVHANDQMPQNVCTLCVDKVNDFYEYRLMCASTNLQTRSILNLPVVNPSISLVKSEVRATPELPPDEDTVDTKRSLKRGPKTRNRKKQDAPGSDEPGSSEDADTKPFPDGPTEKRVKFEFACQYCNEAYSQSTELERHLVVKHTPLIHKFGCGACMEYFDTASEYKDHNLWHKLSRTTFSCFRCNRKFVKTGTLNKHIETNSCVKGPRTTYDVTLVPDMSCTLCNKVFKTRNLYEWHGCFMRARASCPKCGKHFVKKNLLLRHYMLYCTGTLPLIEPALLPKVEPGPLANGLMEGVAARGTGLPPGGTSTEVKRRGRPSVREKMKEETLELPLSPSMMMDSPDAMKSETNSIADADETHDNGMEGERKRLKSTLVEETDKITTLLRSGATVDGNSDIATINSMLSSVNEAIATISKVRKKKKKRDRSGSTSAADRPPGDAASQPMVVLSMANVKQEALDDSSLLASLTNSAGGVPNGMGESEPAPADDGRREMEGEEASAPTVNHYDTDMGDAAEDNFDHHGNDGNASDTESVANNSVEVINLDSSDEEDGSSAARNTHQPNHTRSQAAQSAESIQPTTVQMVAVKQEQHSDRESDFEGYADASEYVMVKQEPSDETDANETVPSADVLQSYPDSSYSPYQALRIKIKKEKGLLNASVVGEESAPSQAATTPSATARKHSSPGEGKAKKASKPATKRNTVQPPPPVVDAQPEPIAMEVRIKQEPIEPYEDLQPHAFTDGSPFDSTVRIKQEPQDEFTSSTNNEPPADIVAFDGTRIKRERVDNGAEKAQPPSCNGLVGRQDPSRKALNPLSLTGVRLSGGKKPSPSGQSSATASGKPNVMINPFALLKQKSSVPATAEGQESAAKESAEEPAERQEDRYALPVISQVKSIDPKDHTSSLAFEASPEPSKALQEEQVDTAAAGAADNSRDTCLADDGSASLPEAVVNSVPVPAAANVSELKIASVASIPHTAEGCGVPGLDKSECEPQPSAIEAEASNDNALHDQVNDLSGLQATEPVSDVAEPASERPDHLTYHESDADVDQKNETETAKPTFGCAVEPDSPVSSPSPEEPAQVVDVHKNETESRQPTVESELSLPVSSASIEDATHADESENGTENGQPTRDCDEEAQPHPVPGEEHIPNNVSSESDAAPSMHEAKERTKHEQPSLDCGVETQPLLPVPSPSVEDIPDVTPSNDATDAALVEEDDTNESIQTSDCSVSLPVASQSVENIRSAEKEEVLVEDVQKNEHTHCETETAGFSGNQDSSSELATEPQGTTTPQRPEQQQHDSSVNASETTQADVKNSVERSPEADHPETQPERHTVPSSSEVPVVK</sequence>
<feature type="domain" description="C2H2-type" evidence="10">
    <location>
        <begin position="355"/>
        <end position="383"/>
    </location>
</feature>
<feature type="region of interest" description="Disordered" evidence="9">
    <location>
        <begin position="1343"/>
        <end position="1442"/>
    </location>
</feature>
<feature type="compositionally biased region" description="Polar residues" evidence="9">
    <location>
        <begin position="635"/>
        <end position="649"/>
    </location>
</feature>
<accession>A0A182WRX0</accession>
<evidence type="ECO:0000313" key="12">
    <source>
        <dbReference type="EnsemblMetazoa" id="AQUA000273-PA"/>
    </source>
</evidence>
<evidence type="ECO:0000256" key="7">
    <source>
        <dbReference type="PROSITE-ProRule" id="PRU00042"/>
    </source>
</evidence>
<feature type="region of interest" description="Disordered" evidence="9">
    <location>
        <begin position="167"/>
        <end position="220"/>
    </location>
</feature>
<protein>
    <recommendedName>
        <fullName evidence="14">ZAD domain-containing protein</fullName>
    </recommendedName>
</protein>
<evidence type="ECO:0000256" key="4">
    <source>
        <dbReference type="ARBA" id="ARBA00022771"/>
    </source>
</evidence>
<feature type="compositionally biased region" description="Polar residues" evidence="9">
    <location>
        <begin position="664"/>
        <end position="691"/>
    </location>
</feature>
<dbReference type="Pfam" id="PF00096">
    <property type="entry name" value="zf-C2H2"/>
    <property type="match status" value="1"/>
</dbReference>
<feature type="binding site" evidence="8">
    <location>
        <position position="71"/>
    </location>
    <ligand>
        <name>Zn(2+)</name>
        <dbReference type="ChEBI" id="CHEBI:29105"/>
    </ligand>
</feature>
<feature type="compositionally biased region" description="Polar residues" evidence="9">
    <location>
        <begin position="1195"/>
        <end position="1211"/>
    </location>
</feature>
<keyword evidence="6" id="KW-0539">Nucleus</keyword>
<feature type="region of interest" description="Disordered" evidence="9">
    <location>
        <begin position="768"/>
        <end position="824"/>
    </location>
</feature>
<feature type="compositionally biased region" description="Basic and acidic residues" evidence="9">
    <location>
        <begin position="1264"/>
        <end position="1275"/>
    </location>
</feature>
<dbReference type="PROSITE" id="PS50157">
    <property type="entry name" value="ZINC_FINGER_C2H2_2"/>
    <property type="match status" value="3"/>
</dbReference>
<evidence type="ECO:0000256" key="3">
    <source>
        <dbReference type="ARBA" id="ARBA00022737"/>
    </source>
</evidence>
<dbReference type="GO" id="GO:0005634">
    <property type="term" value="C:nucleus"/>
    <property type="evidence" value="ECO:0007669"/>
    <property type="project" value="UniProtKB-SubCell"/>
</dbReference>
<evidence type="ECO:0008006" key="14">
    <source>
        <dbReference type="Google" id="ProtNLM"/>
    </source>
</evidence>